<gene>
    <name evidence="3" type="ORF">J2792_002634</name>
</gene>
<dbReference type="Pfam" id="PF00781">
    <property type="entry name" value="DAGK_cat"/>
    <property type="match status" value="1"/>
</dbReference>
<dbReference type="Pfam" id="PF19279">
    <property type="entry name" value="YegS_C"/>
    <property type="match status" value="1"/>
</dbReference>
<dbReference type="EMBL" id="JAVDRD010000006">
    <property type="protein sequence ID" value="MDR6511758.1"/>
    <property type="molecule type" value="Genomic_DNA"/>
</dbReference>
<dbReference type="RefSeq" id="WP_309805546.1">
    <property type="nucleotide sequence ID" value="NZ_JAVDRD010000006.1"/>
</dbReference>
<dbReference type="InterPro" id="IPR001206">
    <property type="entry name" value="Diacylglycerol_kinase_cat_dom"/>
</dbReference>
<organism evidence="3 4">
    <name type="scientific">Novosphingobium capsulatum</name>
    <dbReference type="NCBI Taxonomy" id="13688"/>
    <lineage>
        <taxon>Bacteria</taxon>
        <taxon>Pseudomonadati</taxon>
        <taxon>Pseudomonadota</taxon>
        <taxon>Alphaproteobacteria</taxon>
        <taxon>Sphingomonadales</taxon>
        <taxon>Sphingomonadaceae</taxon>
        <taxon>Novosphingobium</taxon>
    </lineage>
</organism>
<evidence type="ECO:0000259" key="2">
    <source>
        <dbReference type="Pfam" id="PF19279"/>
    </source>
</evidence>
<dbReference type="InterPro" id="IPR016064">
    <property type="entry name" value="NAD/diacylglycerol_kinase_sf"/>
</dbReference>
<evidence type="ECO:0000313" key="3">
    <source>
        <dbReference type="EMBL" id="MDR6511758.1"/>
    </source>
</evidence>
<dbReference type="InterPro" id="IPR017438">
    <property type="entry name" value="ATP-NAD_kinase_N"/>
</dbReference>
<dbReference type="Gene3D" id="3.40.50.10330">
    <property type="entry name" value="Probable inorganic polyphosphate/atp-NAD kinase, domain 1"/>
    <property type="match status" value="1"/>
</dbReference>
<keyword evidence="3" id="KW-0808">Transferase</keyword>
<name>A0ABU1MN34_9SPHN</name>
<evidence type="ECO:0000313" key="4">
    <source>
        <dbReference type="Proteomes" id="UP001184150"/>
    </source>
</evidence>
<accession>A0ABU1MN34</accession>
<dbReference type="SUPFAM" id="SSF111331">
    <property type="entry name" value="NAD kinase/diacylglycerol kinase-like"/>
    <property type="match status" value="1"/>
</dbReference>
<feature type="domain" description="DAGKc" evidence="1">
    <location>
        <begin position="30"/>
        <end position="142"/>
    </location>
</feature>
<reference evidence="3 4" key="1">
    <citation type="submission" date="2023-07" db="EMBL/GenBank/DDBJ databases">
        <title>Sorghum-associated microbial communities from plants grown in Nebraska, USA.</title>
        <authorList>
            <person name="Schachtman D."/>
        </authorList>
    </citation>
    <scope>NUCLEOTIDE SEQUENCE [LARGE SCALE GENOMIC DNA]</scope>
    <source>
        <strain evidence="3 4">DS1027</strain>
    </source>
</reference>
<dbReference type="Proteomes" id="UP001184150">
    <property type="component" value="Unassembled WGS sequence"/>
</dbReference>
<dbReference type="Gene3D" id="2.60.200.40">
    <property type="match status" value="1"/>
</dbReference>
<feature type="domain" description="YegS/DAGK C-terminal" evidence="2">
    <location>
        <begin position="163"/>
        <end position="307"/>
    </location>
</feature>
<evidence type="ECO:0000259" key="1">
    <source>
        <dbReference type="Pfam" id="PF00781"/>
    </source>
</evidence>
<proteinExistence type="predicted"/>
<comment type="caution">
    <text evidence="3">The sequence shown here is derived from an EMBL/GenBank/DDBJ whole genome shotgun (WGS) entry which is preliminary data.</text>
</comment>
<keyword evidence="3" id="KW-0418">Kinase</keyword>
<protein>
    <submittedName>
        <fullName evidence="3">Diacylglycerol kinase family enzyme</fullName>
    </submittedName>
</protein>
<dbReference type="GO" id="GO:0016301">
    <property type="term" value="F:kinase activity"/>
    <property type="evidence" value="ECO:0007669"/>
    <property type="project" value="UniProtKB-KW"/>
</dbReference>
<keyword evidence="4" id="KW-1185">Reference proteome</keyword>
<dbReference type="InterPro" id="IPR045540">
    <property type="entry name" value="YegS/DAGK_C"/>
</dbReference>
<sequence>MADRALARQALAPLLSALPVAPSPAPVPSVALVYNPHAGNFCARTLERWRAALTAAGHSTRLVDSLDYAGAPQRHRADVVCIVGGDGTARLVVEAELHAPRITPAPAVRHALLPAGTVNLIARETGCGTDPAGLVAALAQHDAPALQYHGLLDGAAFLCCASVGPDSAVVARVTPEAKRRWGRAAYGLALIAQLWRWPRQALAVTIDGAAHCAEAVFVLKGRFYAGPWTLDPQADLRCREFRVLLLPRARRRDIARLALAAMVSPRFADPAWQRFSAQTVTVTGQGAVPIQADGDILGQTPARFSLATAPIAFLSPAARQTTRDQA</sequence>